<dbReference type="PANTHER" id="PTHR39515:SF2">
    <property type="entry name" value="HTH-TYPE TRANSCRIPTIONAL REGULATOR RV0880"/>
    <property type="match status" value="1"/>
</dbReference>
<evidence type="ECO:0000259" key="1">
    <source>
        <dbReference type="PROSITE" id="PS50995"/>
    </source>
</evidence>
<comment type="caution">
    <text evidence="2">The sequence shown here is derived from an EMBL/GenBank/DDBJ whole genome shotgun (WGS) entry which is preliminary data.</text>
</comment>
<accession>A0ABV6U6Y0</accession>
<keyword evidence="3" id="KW-1185">Reference proteome</keyword>
<dbReference type="SUPFAM" id="SSF46785">
    <property type="entry name" value="Winged helix' DNA-binding domain"/>
    <property type="match status" value="1"/>
</dbReference>
<gene>
    <name evidence="2" type="ORF">ACFHYQ_18120</name>
</gene>
<dbReference type="InterPro" id="IPR036388">
    <property type="entry name" value="WH-like_DNA-bd_sf"/>
</dbReference>
<evidence type="ECO:0000313" key="3">
    <source>
        <dbReference type="Proteomes" id="UP001589870"/>
    </source>
</evidence>
<feature type="domain" description="HTH marR-type" evidence="1">
    <location>
        <begin position="21"/>
        <end position="157"/>
    </location>
</feature>
<protein>
    <submittedName>
        <fullName evidence="2">MarR family winged helix-turn-helix transcriptional regulator</fullName>
    </submittedName>
</protein>
<dbReference type="PANTHER" id="PTHR39515">
    <property type="entry name" value="CONSERVED PROTEIN"/>
    <property type="match status" value="1"/>
</dbReference>
<dbReference type="InterPro" id="IPR036390">
    <property type="entry name" value="WH_DNA-bd_sf"/>
</dbReference>
<dbReference type="EMBL" id="JBHMQT010000038">
    <property type="protein sequence ID" value="MFC0864215.1"/>
    <property type="molecule type" value="Genomic_DNA"/>
</dbReference>
<dbReference type="RefSeq" id="WP_394302408.1">
    <property type="nucleotide sequence ID" value="NZ_JBHMQT010000038.1"/>
</dbReference>
<evidence type="ECO:0000313" key="2">
    <source>
        <dbReference type="EMBL" id="MFC0864215.1"/>
    </source>
</evidence>
<dbReference type="PROSITE" id="PS50995">
    <property type="entry name" value="HTH_MARR_2"/>
    <property type="match status" value="1"/>
</dbReference>
<dbReference type="Gene3D" id="1.10.10.10">
    <property type="entry name" value="Winged helix-like DNA-binding domain superfamily/Winged helix DNA-binding domain"/>
    <property type="match status" value="1"/>
</dbReference>
<dbReference type="Pfam" id="PF12802">
    <property type="entry name" value="MarR_2"/>
    <property type="match status" value="1"/>
</dbReference>
<organism evidence="2 3">
    <name type="scientific">Sphaerimonospora cavernae</name>
    <dbReference type="NCBI Taxonomy" id="1740611"/>
    <lineage>
        <taxon>Bacteria</taxon>
        <taxon>Bacillati</taxon>
        <taxon>Actinomycetota</taxon>
        <taxon>Actinomycetes</taxon>
        <taxon>Streptosporangiales</taxon>
        <taxon>Streptosporangiaceae</taxon>
        <taxon>Sphaerimonospora</taxon>
    </lineage>
</organism>
<dbReference type="SMART" id="SM00347">
    <property type="entry name" value="HTH_MARR"/>
    <property type="match status" value="1"/>
</dbReference>
<dbReference type="InterPro" id="IPR052526">
    <property type="entry name" value="HTH-type_Bedaq_tolerance"/>
</dbReference>
<dbReference type="Proteomes" id="UP001589870">
    <property type="component" value="Unassembled WGS sequence"/>
</dbReference>
<reference evidence="2 3" key="1">
    <citation type="submission" date="2024-09" db="EMBL/GenBank/DDBJ databases">
        <authorList>
            <person name="Sun Q."/>
            <person name="Mori K."/>
        </authorList>
    </citation>
    <scope>NUCLEOTIDE SEQUENCE [LARGE SCALE GENOMIC DNA]</scope>
    <source>
        <strain evidence="2 3">TBRC 1851</strain>
    </source>
</reference>
<name>A0ABV6U6Y0_9ACTN</name>
<sequence>MTMEIAHTDGGPSDLESVAVGEHVAVVLEELATLAVRQVSTPRDISLTAVSTLAHLDRNGPTRLTALAVEQAVSQPSMTQLVQRLEREGLVCRQTDRRDARATRIALSEAGRKLLGDRRSRRRERLAMLLDEMSPEERRALVHAAETFLPLLHRLLAGSPAP</sequence>
<dbReference type="InterPro" id="IPR000835">
    <property type="entry name" value="HTH_MarR-typ"/>
</dbReference>
<proteinExistence type="predicted"/>